<feature type="transmembrane region" description="Helical" evidence="1">
    <location>
        <begin position="173"/>
        <end position="188"/>
    </location>
</feature>
<gene>
    <name evidence="2" type="ORF">HNO88_001427</name>
</gene>
<reference evidence="2 3" key="1">
    <citation type="submission" date="2020-08" db="EMBL/GenBank/DDBJ databases">
        <title>Functional genomics of gut bacteria from endangered species of beetles.</title>
        <authorList>
            <person name="Carlos-Shanley C."/>
        </authorList>
    </citation>
    <scope>NUCLEOTIDE SEQUENCE [LARGE SCALE GENOMIC DNA]</scope>
    <source>
        <strain evidence="2 3">S00245</strain>
    </source>
</reference>
<feature type="transmembrane region" description="Helical" evidence="1">
    <location>
        <begin position="430"/>
        <end position="448"/>
    </location>
</feature>
<feature type="transmembrane region" description="Helical" evidence="1">
    <location>
        <begin position="356"/>
        <end position="376"/>
    </location>
</feature>
<keyword evidence="3" id="KW-1185">Reference proteome</keyword>
<comment type="caution">
    <text evidence="2">The sequence shown here is derived from an EMBL/GenBank/DDBJ whole genome shotgun (WGS) entry which is preliminary data.</text>
</comment>
<organism evidence="2 3">
    <name type="scientific">Novosphingobium chloroacetimidivorans</name>
    <dbReference type="NCBI Taxonomy" id="1428314"/>
    <lineage>
        <taxon>Bacteria</taxon>
        <taxon>Pseudomonadati</taxon>
        <taxon>Pseudomonadota</taxon>
        <taxon>Alphaproteobacteria</taxon>
        <taxon>Sphingomonadales</taxon>
        <taxon>Sphingomonadaceae</taxon>
        <taxon>Novosphingobium</taxon>
    </lineage>
</organism>
<keyword evidence="1" id="KW-0812">Transmembrane</keyword>
<feature type="transmembrane region" description="Helical" evidence="1">
    <location>
        <begin position="217"/>
        <end position="238"/>
    </location>
</feature>
<evidence type="ECO:0000256" key="1">
    <source>
        <dbReference type="SAM" id="Phobius"/>
    </source>
</evidence>
<protein>
    <recommendedName>
        <fullName evidence="4">Oligosaccharide repeat unit polymerase</fullName>
    </recommendedName>
</protein>
<evidence type="ECO:0000313" key="2">
    <source>
        <dbReference type="EMBL" id="MBB4858113.1"/>
    </source>
</evidence>
<feature type="transmembrane region" description="Helical" evidence="1">
    <location>
        <begin position="397"/>
        <end position="418"/>
    </location>
</feature>
<sequence length="449" mass="48780">MMHLILWTLYLGGVAINLHMFARIDLSRLDFLDGILIGQGYYVIVPLGVFLATGQAEVPDLHLVYRPYGDLATTGMLIGGMYLFPALRTAFGRVHPERPDRSDPRMVSTVVMLFIVTGAVSFMLTGLASGGHWQENVDGAFANPAFLPIKYAANVARNAVFAVLLYRVTRGEMTIGLALLAGLMLALIDLFTTFNRITAVYLLIMAMLLMKRMPVRLILVAAGSLVGLSAFSTVWPAFRGLATTQGYSAASFAEAWNTARRAQEMSSASLDASLNGVFESSNIVVLNWIVQHYGAVERPFLSFAMFARPVTLLLPGAVWPGRPENFGLSLGEGIAHMPSLALNSTLYGESFANFGWFWPLGLCAFVLLWHGVYRAIAPNARVVQTMGAFAAIAMWRFDASFVGCAALLTGALVCALWLIRVSRLKSVGHFYFLSAASVVSAGFLAGQIR</sequence>
<dbReference type="Proteomes" id="UP000555448">
    <property type="component" value="Unassembled WGS sequence"/>
</dbReference>
<evidence type="ECO:0008006" key="4">
    <source>
        <dbReference type="Google" id="ProtNLM"/>
    </source>
</evidence>
<feature type="transmembrane region" description="Helical" evidence="1">
    <location>
        <begin position="6"/>
        <end position="24"/>
    </location>
</feature>
<dbReference type="RefSeq" id="WP_184243454.1">
    <property type="nucleotide sequence ID" value="NZ_JACHLR010000004.1"/>
</dbReference>
<accession>A0A7W7NV20</accession>
<feature type="transmembrane region" description="Helical" evidence="1">
    <location>
        <begin position="111"/>
        <end position="133"/>
    </location>
</feature>
<feature type="transmembrane region" description="Helical" evidence="1">
    <location>
        <begin position="71"/>
        <end position="91"/>
    </location>
</feature>
<dbReference type="AlphaFoldDB" id="A0A7W7NV20"/>
<name>A0A7W7NV20_9SPHN</name>
<dbReference type="EMBL" id="JACHLR010000004">
    <property type="protein sequence ID" value="MBB4858113.1"/>
    <property type="molecule type" value="Genomic_DNA"/>
</dbReference>
<keyword evidence="1" id="KW-1133">Transmembrane helix</keyword>
<proteinExistence type="predicted"/>
<keyword evidence="1" id="KW-0472">Membrane</keyword>
<evidence type="ECO:0000313" key="3">
    <source>
        <dbReference type="Proteomes" id="UP000555448"/>
    </source>
</evidence>
<feature type="transmembrane region" description="Helical" evidence="1">
    <location>
        <begin position="31"/>
        <end position="51"/>
    </location>
</feature>